<feature type="transmembrane region" description="Helical" evidence="1">
    <location>
        <begin position="154"/>
        <end position="172"/>
    </location>
</feature>
<protein>
    <recommendedName>
        <fullName evidence="4">O-antigen ligase domain-containing protein</fullName>
    </recommendedName>
</protein>
<evidence type="ECO:0000313" key="2">
    <source>
        <dbReference type="EMBL" id="MFC3181703.1"/>
    </source>
</evidence>
<feature type="transmembrane region" description="Helical" evidence="1">
    <location>
        <begin position="6"/>
        <end position="23"/>
    </location>
</feature>
<keyword evidence="1" id="KW-1133">Transmembrane helix</keyword>
<keyword evidence="3" id="KW-1185">Reference proteome</keyword>
<dbReference type="EMBL" id="JBHRTO010000001">
    <property type="protein sequence ID" value="MFC3181703.1"/>
    <property type="molecule type" value="Genomic_DNA"/>
</dbReference>
<feature type="transmembrane region" description="Helical" evidence="1">
    <location>
        <begin position="125"/>
        <end position="142"/>
    </location>
</feature>
<keyword evidence="1" id="KW-0472">Membrane</keyword>
<name>A0ABV7J1M4_9RHOB</name>
<evidence type="ECO:0008006" key="4">
    <source>
        <dbReference type="Google" id="ProtNLM"/>
    </source>
</evidence>
<reference evidence="3" key="1">
    <citation type="journal article" date="2019" name="Int. J. Syst. Evol. Microbiol.">
        <title>The Global Catalogue of Microorganisms (GCM) 10K type strain sequencing project: providing services to taxonomists for standard genome sequencing and annotation.</title>
        <authorList>
            <consortium name="The Broad Institute Genomics Platform"/>
            <consortium name="The Broad Institute Genome Sequencing Center for Infectious Disease"/>
            <person name="Wu L."/>
            <person name="Ma J."/>
        </authorList>
    </citation>
    <scope>NUCLEOTIDE SEQUENCE [LARGE SCALE GENOMIC DNA]</scope>
    <source>
        <strain evidence="3">KCTC 52039</strain>
    </source>
</reference>
<feature type="transmembrane region" description="Helical" evidence="1">
    <location>
        <begin position="32"/>
        <end position="54"/>
    </location>
</feature>
<organism evidence="2 3">
    <name type="scientific">Cypionkella sinensis</name>
    <dbReference type="NCBI Taxonomy" id="1756043"/>
    <lineage>
        <taxon>Bacteria</taxon>
        <taxon>Pseudomonadati</taxon>
        <taxon>Pseudomonadota</taxon>
        <taxon>Alphaproteobacteria</taxon>
        <taxon>Rhodobacterales</taxon>
        <taxon>Paracoccaceae</taxon>
        <taxon>Cypionkella</taxon>
    </lineage>
</organism>
<evidence type="ECO:0000313" key="3">
    <source>
        <dbReference type="Proteomes" id="UP001595547"/>
    </source>
</evidence>
<feature type="transmembrane region" description="Helical" evidence="1">
    <location>
        <begin position="276"/>
        <end position="294"/>
    </location>
</feature>
<feature type="transmembrane region" description="Helical" evidence="1">
    <location>
        <begin position="240"/>
        <end position="270"/>
    </location>
</feature>
<feature type="transmembrane region" description="Helical" evidence="1">
    <location>
        <begin position="210"/>
        <end position="228"/>
    </location>
</feature>
<gene>
    <name evidence="2" type="ORF">ACFOGH_11935</name>
</gene>
<evidence type="ECO:0000256" key="1">
    <source>
        <dbReference type="SAM" id="Phobius"/>
    </source>
</evidence>
<accession>A0ABV7J1M4</accession>
<dbReference type="RefSeq" id="WP_380073292.1">
    <property type="nucleotide sequence ID" value="NZ_JBHRTO010000001.1"/>
</dbReference>
<keyword evidence="1" id="KW-0812">Transmembrane</keyword>
<feature type="transmembrane region" description="Helical" evidence="1">
    <location>
        <begin position="87"/>
        <end position="105"/>
    </location>
</feature>
<comment type="caution">
    <text evidence="2">The sequence shown here is derived from an EMBL/GenBank/DDBJ whole genome shotgun (WGS) entry which is preliminary data.</text>
</comment>
<sequence>MASPNFLAYLMLFVWPMLCWQMWKRLDPARALIWTVLGGYLIMPPLTVINFPIIPDLDKTTIPNLIAWCGALYVVRDKISFLPEGRIGKVLILMYILSPFATVLTNTDPLYFVAGSVQGMKIYDSAAAVANQFIALLPFFLARRYLGTPAGMRAMIEALVLAGLWYSIPMLIEARFSPQMNVWVYGFFQHDFFQTIRQGGYRPVVFLPHGLWVAFFALMCLLAAMVRLRDTTAEIRSKALLIALYLGFMLYVCKSAGVAVYALCLAPLLLLAGWRLQALVAAVIAVVVISYPILRGLHLVPVQQIVDFANGFSADRAGSLQFRIVNEEALLARAQEKALFGWGGYGRAFLHDPITGQMTTIADGAWIIVMGTYGWLGFIAEFGLTGLPLLLLGREALSWHGAVFNRYATGLALILAANMVDLLPNATHIPFTWLMAGGLLGEAERMRRARLADSHAVLRSGLRGGTQKRTVI</sequence>
<proteinExistence type="predicted"/>
<dbReference type="Proteomes" id="UP001595547">
    <property type="component" value="Unassembled WGS sequence"/>
</dbReference>
<feature type="transmembrane region" description="Helical" evidence="1">
    <location>
        <begin position="365"/>
        <end position="391"/>
    </location>
</feature>